<dbReference type="EMBL" id="LAZR01011207">
    <property type="protein sequence ID" value="KKM62897.1"/>
    <property type="molecule type" value="Genomic_DNA"/>
</dbReference>
<comment type="caution">
    <text evidence="1">The sequence shown here is derived from an EMBL/GenBank/DDBJ whole genome shotgun (WGS) entry which is preliminary data.</text>
</comment>
<accession>A0A0F9M0W2</accession>
<name>A0A0F9M0W2_9ZZZZ</name>
<evidence type="ECO:0000313" key="1">
    <source>
        <dbReference type="EMBL" id="KKM62897.1"/>
    </source>
</evidence>
<reference evidence="1" key="1">
    <citation type="journal article" date="2015" name="Nature">
        <title>Complex archaea that bridge the gap between prokaryotes and eukaryotes.</title>
        <authorList>
            <person name="Spang A."/>
            <person name="Saw J.H."/>
            <person name="Jorgensen S.L."/>
            <person name="Zaremba-Niedzwiedzka K."/>
            <person name="Martijn J."/>
            <person name="Lind A.E."/>
            <person name="van Eijk R."/>
            <person name="Schleper C."/>
            <person name="Guy L."/>
            <person name="Ettema T.J."/>
        </authorList>
    </citation>
    <scope>NUCLEOTIDE SEQUENCE</scope>
</reference>
<protein>
    <submittedName>
        <fullName evidence="1">Uncharacterized protein</fullName>
    </submittedName>
</protein>
<proteinExistence type="predicted"/>
<dbReference type="AlphaFoldDB" id="A0A0F9M0W2"/>
<gene>
    <name evidence="1" type="ORF">LCGC14_1517110</name>
</gene>
<organism evidence="1">
    <name type="scientific">marine sediment metagenome</name>
    <dbReference type="NCBI Taxonomy" id="412755"/>
    <lineage>
        <taxon>unclassified sequences</taxon>
        <taxon>metagenomes</taxon>
        <taxon>ecological metagenomes</taxon>
    </lineage>
</organism>
<sequence length="145" mass="16913">MGEASRLSSAFEDAQKTLTAYADELEEMKAYIHSDLTTLPKVYVDTVQDYLNAVAKNIKHRNLVEEFELKYEKARGALFDCVHERDKIKAELDQFTLDVDKELEKLEDWLNTYPISYNKRGTITRDSFEDWRQNGKMVLTGHNDE</sequence>